<dbReference type="Gene3D" id="1.10.1220.10">
    <property type="entry name" value="Met repressor-like"/>
    <property type="match status" value="1"/>
</dbReference>
<name>A0A0S6UBE0_NEOTH</name>
<reference evidence="2" key="1">
    <citation type="journal article" date="2014" name="Gene">
        <title>Genome-guided analysis of transformation efficiency and carbon dioxide assimilation by Moorella thermoacetica Y72.</title>
        <authorList>
            <person name="Tsukahara K."/>
            <person name="Kita A."/>
            <person name="Nakashimada Y."/>
            <person name="Hoshino T."/>
            <person name="Murakami K."/>
        </authorList>
    </citation>
    <scope>NUCLEOTIDE SEQUENCE [LARGE SCALE GENOMIC DNA]</scope>
    <source>
        <strain evidence="2">Y72</strain>
    </source>
</reference>
<dbReference type="Pfam" id="PF01402">
    <property type="entry name" value="RHH_1"/>
    <property type="match status" value="1"/>
</dbReference>
<dbReference type="GO" id="GO:0003677">
    <property type="term" value="F:DNA binding"/>
    <property type="evidence" value="ECO:0007669"/>
    <property type="project" value="UniProtKB-KW"/>
</dbReference>
<protein>
    <submittedName>
        <fullName evidence="2">Predicted transcriptional regulators containing the CopG/Arc/MetJ DNA-binding domain</fullName>
    </submittedName>
</protein>
<dbReference type="InterPro" id="IPR002145">
    <property type="entry name" value="CopG"/>
</dbReference>
<dbReference type="RefSeq" id="WP_081214247.1">
    <property type="nucleotide sequence ID" value="NZ_DF238840.1"/>
</dbReference>
<dbReference type="NCBIfam" id="NF041551">
    <property type="entry name" value="YlcI_YnfO_N"/>
    <property type="match status" value="1"/>
</dbReference>
<dbReference type="InterPro" id="IPR013321">
    <property type="entry name" value="Arc_rbn_hlx_hlx"/>
</dbReference>
<dbReference type="InterPro" id="IPR010985">
    <property type="entry name" value="Ribbon_hlx_hlx"/>
</dbReference>
<keyword evidence="2" id="KW-0238">DNA-binding</keyword>
<gene>
    <name evidence="2" type="ORF">MTY_1779</name>
</gene>
<organism evidence="2">
    <name type="scientific">Moorella thermoacetica Y72</name>
    <dbReference type="NCBI Taxonomy" id="1325331"/>
    <lineage>
        <taxon>Bacteria</taxon>
        <taxon>Bacillati</taxon>
        <taxon>Bacillota</taxon>
        <taxon>Clostridia</taxon>
        <taxon>Neomoorellales</taxon>
        <taxon>Neomoorellaceae</taxon>
        <taxon>Neomoorella</taxon>
    </lineage>
</organism>
<dbReference type="AlphaFoldDB" id="A0A0S6UBE0"/>
<evidence type="ECO:0000259" key="1">
    <source>
        <dbReference type="Pfam" id="PF01402"/>
    </source>
</evidence>
<dbReference type="SUPFAM" id="SSF47598">
    <property type="entry name" value="Ribbon-helix-helix"/>
    <property type="match status" value="1"/>
</dbReference>
<proteinExistence type="predicted"/>
<accession>A0A0S6UBE0</accession>
<dbReference type="EMBL" id="DF238840">
    <property type="protein sequence ID" value="GAF26439.1"/>
    <property type="molecule type" value="Genomic_DNA"/>
</dbReference>
<feature type="domain" description="Ribbon-helix-helix protein CopG" evidence="1">
    <location>
        <begin position="5"/>
        <end position="43"/>
    </location>
</feature>
<dbReference type="Proteomes" id="UP000063718">
    <property type="component" value="Unassembled WGS sequence"/>
</dbReference>
<dbReference type="CDD" id="cd22231">
    <property type="entry name" value="RHH_NikR_HicB-like"/>
    <property type="match status" value="1"/>
</dbReference>
<sequence length="86" mass="9814">MEQLRTTVRMPAELLKAIEAVRDSEEFPTLSDFVRRAVEKYVRELRRAKIAAECKRLAEGENLVNFAEADLADYAGRMAQAERGEI</sequence>
<evidence type="ECO:0000313" key="2">
    <source>
        <dbReference type="EMBL" id="GAF26439.1"/>
    </source>
</evidence>
<dbReference type="GO" id="GO:0006355">
    <property type="term" value="P:regulation of DNA-templated transcription"/>
    <property type="evidence" value="ECO:0007669"/>
    <property type="project" value="InterPro"/>
</dbReference>